<keyword evidence="1" id="KW-0732">Signal</keyword>
<gene>
    <name evidence="2" type="ordered locus">Bpet0247</name>
</gene>
<organism evidence="2 3">
    <name type="scientific">Bordetella petrii (strain ATCC BAA-461 / DSM 12804 / CCUG 43448 / CIP 107267 / Se-1111R)</name>
    <dbReference type="NCBI Taxonomy" id="340100"/>
    <lineage>
        <taxon>Bacteria</taxon>
        <taxon>Pseudomonadati</taxon>
        <taxon>Pseudomonadota</taxon>
        <taxon>Betaproteobacteria</taxon>
        <taxon>Burkholderiales</taxon>
        <taxon>Alcaligenaceae</taxon>
        <taxon>Bordetella</taxon>
    </lineage>
</organism>
<feature type="chain" id="PRO_5002735709" description="Secreted protein" evidence="1">
    <location>
        <begin position="23"/>
        <end position="100"/>
    </location>
</feature>
<evidence type="ECO:0008006" key="4">
    <source>
        <dbReference type="Google" id="ProtNLM"/>
    </source>
</evidence>
<protein>
    <recommendedName>
        <fullName evidence="4">Secreted protein</fullName>
    </recommendedName>
</protein>
<evidence type="ECO:0000313" key="3">
    <source>
        <dbReference type="Proteomes" id="UP000001225"/>
    </source>
</evidence>
<keyword evidence="3" id="KW-1185">Reference proteome</keyword>
<feature type="signal peptide" evidence="1">
    <location>
        <begin position="1"/>
        <end position="22"/>
    </location>
</feature>
<dbReference type="Proteomes" id="UP000001225">
    <property type="component" value="Chromosome"/>
</dbReference>
<dbReference type="AlphaFoldDB" id="A9HXT3"/>
<dbReference type="EMBL" id="AM902716">
    <property type="protein sequence ID" value="CAP40578.1"/>
    <property type="molecule type" value="Genomic_DNA"/>
</dbReference>
<reference evidence="2 3" key="1">
    <citation type="journal article" date="2008" name="BMC Genomics">
        <title>The missing link: Bordetella petrii is endowed with both the metabolic versatility of environmental bacteria and virulence traits of pathogenic Bordetellae.</title>
        <authorList>
            <person name="Gross R."/>
            <person name="Guzman C.A."/>
            <person name="Sebaihia M."/>
            <person name="Martins Dos Santos V.A."/>
            <person name="Pieper D.H."/>
            <person name="Koebnik R."/>
            <person name="Lechner M."/>
            <person name="Bartels D."/>
            <person name="Buhrmester J."/>
            <person name="Choudhuri J.V."/>
            <person name="Ebensen T."/>
            <person name="Gaigalat L."/>
            <person name="Herrmann S."/>
            <person name="Khachane A.N."/>
            <person name="Larisch C."/>
            <person name="Link S."/>
            <person name="Linke B."/>
            <person name="Meyer F."/>
            <person name="Mormann S."/>
            <person name="Nakunst D."/>
            <person name="Rueckert C."/>
            <person name="Schneiker-Bekel S."/>
            <person name="Schulze K."/>
            <person name="Vorhoelter F.J."/>
            <person name="Yevsa T."/>
            <person name="Engle J.T."/>
            <person name="Goldman W.E."/>
            <person name="Puehler A."/>
            <person name="Goebel U.B."/>
            <person name="Goesmann A."/>
            <person name="Bloecker H."/>
            <person name="Kaiser O."/>
            <person name="Martinez-Arias R."/>
        </authorList>
    </citation>
    <scope>NUCLEOTIDE SEQUENCE [LARGE SCALE GENOMIC DNA]</scope>
    <source>
        <strain evidence="3">ATCC BAA-461 / DSM 12804 / CCUG 43448 / CIP 107267 / Se-1111R</strain>
    </source>
</reference>
<sequence length="100" mass="10572">MKVMRALWVGMFGAVIATPAIAAGGKIFFTGSIVVPADCRTDLQVQGRQPTATLDCGARAGAPERRPPAIPVAEVAVRPLHDGAVSPDGIRRYVVDVTYR</sequence>
<evidence type="ECO:0000256" key="1">
    <source>
        <dbReference type="SAM" id="SignalP"/>
    </source>
</evidence>
<accession>A9HXT3</accession>
<proteinExistence type="predicted"/>
<dbReference type="KEGG" id="bpt:Bpet0247"/>
<name>A9HXT3_BORPD</name>
<evidence type="ECO:0000313" key="2">
    <source>
        <dbReference type="EMBL" id="CAP40578.1"/>
    </source>
</evidence>